<sequence>MKKLSRTLTAGLGIAAALTLSACHPPHQQDSDLKVDTAGTFSAITPTSAAPSADAAEPTTVTSE</sequence>
<evidence type="ECO:0000256" key="2">
    <source>
        <dbReference type="SAM" id="SignalP"/>
    </source>
</evidence>
<keyword evidence="4" id="KW-1185">Reference proteome</keyword>
<proteinExistence type="predicted"/>
<dbReference type="EMBL" id="CP064954">
    <property type="protein sequence ID" value="QPK79873.1"/>
    <property type="molecule type" value="Genomic_DNA"/>
</dbReference>
<reference evidence="3 4" key="1">
    <citation type="submission" date="2020-11" db="EMBL/GenBank/DDBJ databases">
        <title>Corynebacterium sp. ZJ-599.</title>
        <authorList>
            <person name="Zhou J."/>
        </authorList>
    </citation>
    <scope>NUCLEOTIDE SEQUENCE [LARGE SCALE GENOMIC DNA]</scope>
    <source>
        <strain evidence="3 4">ZJ-599</strain>
    </source>
</reference>
<dbReference type="PROSITE" id="PS51257">
    <property type="entry name" value="PROKAR_LIPOPROTEIN"/>
    <property type="match status" value="1"/>
</dbReference>
<evidence type="ECO:0000313" key="3">
    <source>
        <dbReference type="EMBL" id="QPK79873.1"/>
    </source>
</evidence>
<name>A0A7T0PAH0_9CORY</name>
<dbReference type="KEGG" id="cliz:G7Y31_04035"/>
<feature type="chain" id="PRO_5039050344" description="Thiamine biosynthesis protein X" evidence="2">
    <location>
        <begin position="23"/>
        <end position="64"/>
    </location>
</feature>
<organism evidence="3 4">
    <name type="scientific">Corynebacterium lizhenjunii</name>
    <dbReference type="NCBI Taxonomy" id="2709394"/>
    <lineage>
        <taxon>Bacteria</taxon>
        <taxon>Bacillati</taxon>
        <taxon>Actinomycetota</taxon>
        <taxon>Actinomycetes</taxon>
        <taxon>Mycobacteriales</taxon>
        <taxon>Corynebacteriaceae</taxon>
        <taxon>Corynebacterium</taxon>
    </lineage>
</organism>
<dbReference type="RefSeq" id="WP_165007727.1">
    <property type="nucleotide sequence ID" value="NZ_CP064954.1"/>
</dbReference>
<accession>A0A7T0PAH0</accession>
<feature type="region of interest" description="Disordered" evidence="1">
    <location>
        <begin position="44"/>
        <end position="64"/>
    </location>
</feature>
<feature type="signal peptide" evidence="2">
    <location>
        <begin position="1"/>
        <end position="22"/>
    </location>
</feature>
<dbReference type="Proteomes" id="UP000594681">
    <property type="component" value="Chromosome"/>
</dbReference>
<protein>
    <recommendedName>
        <fullName evidence="5">Thiamine biosynthesis protein X</fullName>
    </recommendedName>
</protein>
<evidence type="ECO:0000313" key="4">
    <source>
        <dbReference type="Proteomes" id="UP000594681"/>
    </source>
</evidence>
<keyword evidence="2" id="KW-0732">Signal</keyword>
<dbReference type="AlphaFoldDB" id="A0A7T0PAH0"/>
<gene>
    <name evidence="3" type="ORF">G7Y31_04035</name>
</gene>
<evidence type="ECO:0008006" key="5">
    <source>
        <dbReference type="Google" id="ProtNLM"/>
    </source>
</evidence>
<evidence type="ECO:0000256" key="1">
    <source>
        <dbReference type="SAM" id="MobiDB-lite"/>
    </source>
</evidence>